<keyword evidence="4" id="KW-0281">Fimbrium</keyword>
<comment type="subcellular location">
    <subcellularLocation>
        <location evidence="1">Fimbrium</location>
    </subcellularLocation>
</comment>
<comment type="similarity">
    <text evidence="2">Belongs to the fimbrial protein family.</text>
</comment>
<keyword evidence="3 5" id="KW-0732">Signal</keyword>
<feature type="signal peptide" evidence="5">
    <location>
        <begin position="1"/>
        <end position="24"/>
    </location>
</feature>
<dbReference type="PANTHER" id="PTHR33420:SF3">
    <property type="entry name" value="FIMBRIAL SUBUNIT ELFA"/>
    <property type="match status" value="1"/>
</dbReference>
<comment type="caution">
    <text evidence="7">The sequence shown here is derived from an EMBL/GenBank/DDBJ whole genome shotgun (WGS) entry which is preliminary data.</text>
</comment>
<evidence type="ECO:0000256" key="3">
    <source>
        <dbReference type="ARBA" id="ARBA00022729"/>
    </source>
</evidence>
<dbReference type="PANTHER" id="PTHR33420">
    <property type="entry name" value="FIMBRIAL SUBUNIT ELFA-RELATED"/>
    <property type="match status" value="1"/>
</dbReference>
<sequence length="198" mass="20602">MKKNMFSLSIAALTMMASTGTALAAGTNLDVSFTANVIETTCEMKLDGGTGSTTDQTLQIGGDNGVRIEDFGTSTNRAGNAGARGNFRLMIVECPPSLQSLKTSISGTPSGYLTDALINSIKKENGGADFSAVSIARASTPDAPFTINPTVDSGRLVWTDDEIAAGEVPLVAVLQATQDGKVTTGKFEAIATFNFDYE</sequence>
<proteinExistence type="inferred from homology"/>
<dbReference type="Proteomes" id="UP000839746">
    <property type="component" value="Unassembled WGS sequence"/>
</dbReference>
<evidence type="ECO:0000313" key="7">
    <source>
        <dbReference type="EMBL" id="ECF6053162.1"/>
    </source>
</evidence>
<dbReference type="InterPro" id="IPR050263">
    <property type="entry name" value="Bact_Fimbrial_Adh_Pro"/>
</dbReference>
<accession>A0A5Y2S4S1</accession>
<dbReference type="Pfam" id="PF00419">
    <property type="entry name" value="Fimbrial"/>
    <property type="match status" value="1"/>
</dbReference>
<protein>
    <submittedName>
        <fullName evidence="7">Fimbrial protein</fullName>
    </submittedName>
</protein>
<name>A0A5Y2S4S1_SALER</name>
<dbReference type="SUPFAM" id="SSF49401">
    <property type="entry name" value="Bacterial adhesins"/>
    <property type="match status" value="1"/>
</dbReference>
<evidence type="ECO:0000256" key="2">
    <source>
        <dbReference type="ARBA" id="ARBA00006671"/>
    </source>
</evidence>
<dbReference type="EMBL" id="AAILSQ010000019">
    <property type="protein sequence ID" value="ECF6053162.1"/>
    <property type="molecule type" value="Genomic_DNA"/>
</dbReference>
<dbReference type="InterPro" id="IPR036937">
    <property type="entry name" value="Adhesion_dom_fimbrial_sf"/>
</dbReference>
<feature type="domain" description="Fimbrial-type adhesion" evidence="6">
    <location>
        <begin position="65"/>
        <end position="198"/>
    </location>
</feature>
<dbReference type="GO" id="GO:0009289">
    <property type="term" value="C:pilus"/>
    <property type="evidence" value="ECO:0007669"/>
    <property type="project" value="UniProtKB-SubCell"/>
</dbReference>
<dbReference type="NCBIfam" id="NF011834">
    <property type="entry name" value="PRK15306.1"/>
    <property type="match status" value="1"/>
</dbReference>
<dbReference type="InterPro" id="IPR000259">
    <property type="entry name" value="Adhesion_dom_fimbrial"/>
</dbReference>
<gene>
    <name evidence="7" type="ORF">FNN84_18420</name>
</gene>
<evidence type="ECO:0000259" key="6">
    <source>
        <dbReference type="Pfam" id="PF00419"/>
    </source>
</evidence>
<reference evidence="7" key="1">
    <citation type="submission" date="2019-07" db="EMBL/GenBank/DDBJ databases">
        <authorList>
            <person name="Ashton P.M."/>
            <person name="Dallman T."/>
            <person name="Nair S."/>
            <person name="De Pinna E."/>
            <person name="Peters T."/>
            <person name="Grant K."/>
        </authorList>
    </citation>
    <scope>NUCLEOTIDE SEQUENCE [LARGE SCALE GENOMIC DNA]</scope>
    <source>
        <strain evidence="7">107213</strain>
    </source>
</reference>
<feature type="chain" id="PRO_5024908614" evidence="5">
    <location>
        <begin position="25"/>
        <end position="198"/>
    </location>
</feature>
<evidence type="ECO:0000256" key="1">
    <source>
        <dbReference type="ARBA" id="ARBA00004561"/>
    </source>
</evidence>
<dbReference type="AlphaFoldDB" id="A0A5Y2S4S1"/>
<organism evidence="7">
    <name type="scientific">Salmonella enterica subsp. salamae</name>
    <dbReference type="NCBI Taxonomy" id="59202"/>
    <lineage>
        <taxon>Bacteria</taxon>
        <taxon>Pseudomonadati</taxon>
        <taxon>Pseudomonadota</taxon>
        <taxon>Gammaproteobacteria</taxon>
        <taxon>Enterobacterales</taxon>
        <taxon>Enterobacteriaceae</taxon>
        <taxon>Salmonella</taxon>
    </lineage>
</organism>
<dbReference type="Gene3D" id="2.60.40.1090">
    <property type="entry name" value="Fimbrial-type adhesion domain"/>
    <property type="match status" value="1"/>
</dbReference>
<dbReference type="InterPro" id="IPR008966">
    <property type="entry name" value="Adhesion_dom_sf"/>
</dbReference>
<evidence type="ECO:0000256" key="4">
    <source>
        <dbReference type="ARBA" id="ARBA00023263"/>
    </source>
</evidence>
<evidence type="ECO:0000256" key="5">
    <source>
        <dbReference type="SAM" id="SignalP"/>
    </source>
</evidence>
<dbReference type="GO" id="GO:0043709">
    <property type="term" value="P:cell adhesion involved in single-species biofilm formation"/>
    <property type="evidence" value="ECO:0007669"/>
    <property type="project" value="TreeGrafter"/>
</dbReference>